<feature type="region of interest" description="Disordered" evidence="1">
    <location>
        <begin position="49"/>
        <end position="70"/>
    </location>
</feature>
<dbReference type="EMBL" id="QKRW01000042">
    <property type="protein sequence ID" value="RAL60238.1"/>
    <property type="molecule type" value="Genomic_DNA"/>
</dbReference>
<comment type="caution">
    <text evidence="2">The sequence shown here is derived from an EMBL/GenBank/DDBJ whole genome shotgun (WGS) entry which is preliminary data.</text>
</comment>
<gene>
    <name evidence="2" type="ORF">DID88_000018</name>
</gene>
<organism evidence="2 3">
    <name type="scientific">Monilinia fructigena</name>
    <dbReference type="NCBI Taxonomy" id="38457"/>
    <lineage>
        <taxon>Eukaryota</taxon>
        <taxon>Fungi</taxon>
        <taxon>Dikarya</taxon>
        <taxon>Ascomycota</taxon>
        <taxon>Pezizomycotina</taxon>
        <taxon>Leotiomycetes</taxon>
        <taxon>Helotiales</taxon>
        <taxon>Sclerotiniaceae</taxon>
        <taxon>Monilinia</taxon>
    </lineage>
</organism>
<accession>A0A395IL38</accession>
<reference evidence="2 3" key="1">
    <citation type="submission" date="2018-06" db="EMBL/GenBank/DDBJ databases">
        <title>Genome Sequence of the Brown Rot Fungal Pathogen Monilinia fructigena.</title>
        <authorList>
            <person name="Landi L."/>
            <person name="De Miccolis Angelini R.M."/>
            <person name="Pollastro S."/>
            <person name="Abate D."/>
            <person name="Faretra F."/>
            <person name="Romanazzi G."/>
        </authorList>
    </citation>
    <scope>NUCLEOTIDE SEQUENCE [LARGE SCALE GENOMIC DNA]</scope>
    <source>
        <strain evidence="2 3">Mfrg269</strain>
    </source>
</reference>
<dbReference type="AlphaFoldDB" id="A0A395IL38"/>
<protein>
    <submittedName>
        <fullName evidence="2">Uncharacterized protein</fullName>
    </submittedName>
</protein>
<sequence length="110" mass="12345">MTKFSNISSIQHNSPPDAVESKSIETPLQTVPIPFLAFTEVIAAMPNFKSRDDSAAQSETTQTPEPKGNDIFLGTMDARMLTHQKELAHKLELKTRNQLPVPQSHFEIWI</sequence>
<name>A0A395IL38_9HELO</name>
<feature type="compositionally biased region" description="Polar residues" evidence="1">
    <location>
        <begin position="55"/>
        <end position="64"/>
    </location>
</feature>
<feature type="region of interest" description="Disordered" evidence="1">
    <location>
        <begin position="1"/>
        <end position="23"/>
    </location>
</feature>
<evidence type="ECO:0000256" key="1">
    <source>
        <dbReference type="SAM" id="MobiDB-lite"/>
    </source>
</evidence>
<evidence type="ECO:0000313" key="2">
    <source>
        <dbReference type="EMBL" id="RAL60238.1"/>
    </source>
</evidence>
<proteinExistence type="predicted"/>
<dbReference type="Proteomes" id="UP000249056">
    <property type="component" value="Unassembled WGS sequence"/>
</dbReference>
<evidence type="ECO:0000313" key="3">
    <source>
        <dbReference type="Proteomes" id="UP000249056"/>
    </source>
</evidence>
<keyword evidence="3" id="KW-1185">Reference proteome</keyword>
<feature type="compositionally biased region" description="Polar residues" evidence="1">
    <location>
        <begin position="1"/>
        <end position="14"/>
    </location>
</feature>